<dbReference type="EMBL" id="JAMDGY010000077">
    <property type="protein sequence ID" value="MDD0993085.1"/>
    <property type="molecule type" value="Genomic_DNA"/>
</dbReference>
<organism evidence="1 2">
    <name type="scientific">Pseudomonas fontis</name>
    <dbReference type="NCBI Taxonomy" id="2942633"/>
    <lineage>
        <taxon>Bacteria</taxon>
        <taxon>Pseudomonadati</taxon>
        <taxon>Pseudomonadota</taxon>
        <taxon>Gammaproteobacteria</taxon>
        <taxon>Pseudomonadales</taxon>
        <taxon>Pseudomonadaceae</taxon>
        <taxon>Pseudomonas</taxon>
    </lineage>
</organism>
<name>A0ABT5NY45_9PSED</name>
<accession>A0ABT5NY45</accession>
<proteinExistence type="predicted"/>
<reference evidence="1 2" key="1">
    <citation type="submission" date="2022-05" db="EMBL/GenBank/DDBJ databases">
        <title>Novel Pseudomonas spp. Isolated from a Rainbow Trout Aquaculture Facility.</title>
        <authorList>
            <person name="Testerman T."/>
            <person name="Graf J."/>
        </authorList>
    </citation>
    <scope>NUCLEOTIDE SEQUENCE [LARGE SCALE GENOMIC DNA]</scope>
    <source>
        <strain evidence="1 2">ID681</strain>
    </source>
</reference>
<evidence type="ECO:0000313" key="2">
    <source>
        <dbReference type="Proteomes" id="UP001148203"/>
    </source>
</evidence>
<comment type="caution">
    <text evidence="1">The sequence shown here is derived from an EMBL/GenBank/DDBJ whole genome shotgun (WGS) entry which is preliminary data.</text>
</comment>
<gene>
    <name evidence="1" type="ORF">M5G11_21370</name>
</gene>
<protein>
    <submittedName>
        <fullName evidence="1">Uncharacterized protein</fullName>
    </submittedName>
</protein>
<dbReference type="Proteomes" id="UP001148203">
    <property type="component" value="Unassembled WGS sequence"/>
</dbReference>
<evidence type="ECO:0000313" key="1">
    <source>
        <dbReference type="EMBL" id="MDD0993085.1"/>
    </source>
</evidence>
<keyword evidence="2" id="KW-1185">Reference proteome</keyword>
<dbReference type="RefSeq" id="WP_273913901.1">
    <property type="nucleotide sequence ID" value="NZ_JAMDGX010000113.1"/>
</dbReference>
<sequence>MKACDNTSLKYEITFALAELGLPTSEIADKEQTIAVIASTFIKGTPRAWWPALIQTPKIFTFENNSGYLHIHDIAPPATSTWLVTDECNEEKLAFNIPLEAIPSVLERCRFFEYYIVDTHLNWLLAENDRGDLLLAQANVQPTFKP</sequence>